<evidence type="ECO:0000256" key="4">
    <source>
        <dbReference type="HAMAP-Rule" id="MF_01082"/>
    </source>
</evidence>
<dbReference type="InterPro" id="IPR042214">
    <property type="entry name" value="TruD_catalytic"/>
</dbReference>
<dbReference type="PROSITE" id="PS50984">
    <property type="entry name" value="TRUD"/>
    <property type="match status" value="1"/>
</dbReference>
<evidence type="ECO:0000256" key="2">
    <source>
        <dbReference type="ARBA" id="ARBA00022694"/>
    </source>
</evidence>
<dbReference type="PANTHER" id="PTHR47811:SF1">
    <property type="entry name" value="TRNA PSEUDOURIDINE SYNTHASE D"/>
    <property type="match status" value="1"/>
</dbReference>
<dbReference type="HAMAP" id="MF_01082">
    <property type="entry name" value="TruD"/>
    <property type="match status" value="1"/>
</dbReference>
<feature type="active site" description="Nucleophile" evidence="4">
    <location>
        <position position="80"/>
    </location>
</feature>
<dbReference type="InterPro" id="IPR011760">
    <property type="entry name" value="PsdUridine_synth_TruD_insert"/>
</dbReference>
<proteinExistence type="inferred from homology"/>
<dbReference type="RefSeq" id="WP_290282586.1">
    <property type="nucleotide sequence ID" value="NZ_JAUFQI010000001.1"/>
</dbReference>
<organism evidence="6 7">
    <name type="scientific">Reinekea marina</name>
    <dbReference type="NCBI Taxonomy" id="1310421"/>
    <lineage>
        <taxon>Bacteria</taxon>
        <taxon>Pseudomonadati</taxon>
        <taxon>Pseudomonadota</taxon>
        <taxon>Gammaproteobacteria</taxon>
        <taxon>Oceanospirillales</taxon>
        <taxon>Saccharospirillaceae</taxon>
        <taxon>Reinekea</taxon>
    </lineage>
</organism>
<dbReference type="InterPro" id="IPR020119">
    <property type="entry name" value="PsdUridine_synth_TruD_CS"/>
</dbReference>
<dbReference type="InterPro" id="IPR001656">
    <property type="entry name" value="PsdUridine_synth_TruD"/>
</dbReference>
<dbReference type="Gene3D" id="3.30.2350.20">
    <property type="entry name" value="TruD, catalytic domain"/>
    <property type="match status" value="1"/>
</dbReference>
<name>A0ABV7WSQ8_9GAMM</name>
<dbReference type="Proteomes" id="UP001595710">
    <property type="component" value="Unassembled WGS sequence"/>
</dbReference>
<dbReference type="Pfam" id="PF01142">
    <property type="entry name" value="TruD"/>
    <property type="match status" value="2"/>
</dbReference>
<dbReference type="SUPFAM" id="SSF55120">
    <property type="entry name" value="Pseudouridine synthase"/>
    <property type="match status" value="1"/>
</dbReference>
<protein>
    <recommendedName>
        <fullName evidence="4">tRNA pseudouridine synthase D</fullName>
        <ecNumber evidence="4">5.4.99.27</ecNumber>
    </recommendedName>
    <alternativeName>
        <fullName evidence="4">tRNA pseudouridine(13) synthase</fullName>
    </alternativeName>
    <alternativeName>
        <fullName evidence="4">tRNA pseudouridylate synthase D</fullName>
    </alternativeName>
    <alternativeName>
        <fullName evidence="4">tRNA-uridine isomerase D</fullName>
    </alternativeName>
</protein>
<evidence type="ECO:0000256" key="3">
    <source>
        <dbReference type="ARBA" id="ARBA00023235"/>
    </source>
</evidence>
<evidence type="ECO:0000259" key="5">
    <source>
        <dbReference type="PROSITE" id="PS50984"/>
    </source>
</evidence>
<dbReference type="InterPro" id="IPR020103">
    <property type="entry name" value="PsdUridine_synth_cat_dom_sf"/>
</dbReference>
<evidence type="ECO:0000313" key="6">
    <source>
        <dbReference type="EMBL" id="MFC3701409.1"/>
    </source>
</evidence>
<dbReference type="GO" id="GO:0160150">
    <property type="term" value="F:tRNA pseudouridine(13) synthase activity"/>
    <property type="evidence" value="ECO:0007669"/>
    <property type="project" value="UniProtKB-EC"/>
</dbReference>
<gene>
    <name evidence="4 6" type="primary">truD</name>
    <name evidence="6" type="ORF">ACFOND_07110</name>
</gene>
<evidence type="ECO:0000256" key="1">
    <source>
        <dbReference type="ARBA" id="ARBA00007953"/>
    </source>
</evidence>
<keyword evidence="2 4" id="KW-0819">tRNA processing</keyword>
<keyword evidence="3 4" id="KW-0413">Isomerase</keyword>
<dbReference type="EC" id="5.4.99.27" evidence="4"/>
<comment type="similarity">
    <text evidence="1 4">Belongs to the pseudouridine synthase TruD family.</text>
</comment>
<dbReference type="Gene3D" id="3.30.2340.10">
    <property type="entry name" value="TruD, insertion domain"/>
    <property type="match status" value="1"/>
</dbReference>
<keyword evidence="7" id="KW-1185">Reference proteome</keyword>
<dbReference type="PROSITE" id="PS01268">
    <property type="entry name" value="UPF0024"/>
    <property type="match status" value="1"/>
</dbReference>
<evidence type="ECO:0000313" key="7">
    <source>
        <dbReference type="Proteomes" id="UP001595710"/>
    </source>
</evidence>
<dbReference type="InterPro" id="IPR043165">
    <property type="entry name" value="TruD_insert_sf"/>
</dbReference>
<dbReference type="EMBL" id="JBHRYN010000008">
    <property type="protein sequence ID" value="MFC3701409.1"/>
    <property type="molecule type" value="Genomic_DNA"/>
</dbReference>
<comment type="catalytic activity">
    <reaction evidence="4">
        <text>uridine(13) in tRNA = pseudouridine(13) in tRNA</text>
        <dbReference type="Rhea" id="RHEA:42540"/>
        <dbReference type="Rhea" id="RHEA-COMP:10105"/>
        <dbReference type="Rhea" id="RHEA-COMP:10106"/>
        <dbReference type="ChEBI" id="CHEBI:65314"/>
        <dbReference type="ChEBI" id="CHEBI:65315"/>
        <dbReference type="EC" id="5.4.99.27"/>
    </reaction>
</comment>
<comment type="function">
    <text evidence="4">Responsible for synthesis of pseudouridine from uracil-13 in transfer RNAs.</text>
</comment>
<feature type="domain" description="TRUD" evidence="5">
    <location>
        <begin position="156"/>
        <end position="302"/>
    </location>
</feature>
<accession>A0ABV7WSQ8</accession>
<dbReference type="InterPro" id="IPR050170">
    <property type="entry name" value="TruD_pseudoU_synthase"/>
</dbReference>
<reference evidence="7" key="1">
    <citation type="journal article" date="2019" name="Int. J. Syst. Evol. Microbiol.">
        <title>The Global Catalogue of Microorganisms (GCM) 10K type strain sequencing project: providing services to taxonomists for standard genome sequencing and annotation.</title>
        <authorList>
            <consortium name="The Broad Institute Genomics Platform"/>
            <consortium name="The Broad Institute Genome Sequencing Center for Infectious Disease"/>
            <person name="Wu L."/>
            <person name="Ma J."/>
        </authorList>
    </citation>
    <scope>NUCLEOTIDE SEQUENCE [LARGE SCALE GENOMIC DNA]</scope>
    <source>
        <strain evidence="7">CECT 8288</strain>
    </source>
</reference>
<dbReference type="PANTHER" id="PTHR47811">
    <property type="entry name" value="TRNA PSEUDOURIDINE SYNTHASE D"/>
    <property type="match status" value="1"/>
</dbReference>
<comment type="caution">
    <text evidence="6">The sequence shown here is derived from an EMBL/GenBank/DDBJ whole genome shotgun (WGS) entry which is preliminary data.</text>
</comment>
<sequence length="348" mass="39475">MKFSLDWPHAYSFERVKGVLKQYPEDFKVIEKLPESPSGEGEHLWLTIEKTNQNTAWVAKQIAKWANVQPRHVSYAGLKDRQAITIQTFSVHLPGLQSPDTSLLEIDGVKIINATRHSKKLRTGQLIGNNFTIRVRNVEQSKDIIEKNWSQVCEHGIPNYFGPQRFGRQGRNVEDGSQWLLGEKKLPKHLQSICLSAVRSYLFNNLLAQRIAEGSWSTLIPGDFAQFNAGKAGFYCEIIEPAEIERCKNGEISPSASLPGESRDEFAALDAREQNTLEPFQELTTALINKRVARHFRKLRVFPESPALHFENGDPVFSFFLPAGCYATAVMTELFDWQLGLLSSDWNE</sequence>